<sequence length="1200" mass="133900">MSEEESHEQASSPSLWSYVTTPFNSFNQEPVSLNLTNQIHHKQVLRSLLYPVNQAGTSPNGLRSRSSSTNITTTATMVPPDRPLCPPPSNSRLQLANVIREALDVDDAEFQDTKAVLLETFGSDTVQSELGAYNVLLGSDAAFIKPTDFDSPAKYAAWKTAEQADMVKLALLTATSEPRALFSVTVVEAVDIMAKDKNGASNPYLAIFTEDRTFVSHAVQKSVDPVWNFTVTIPMTKSSDPFFISIWNRPGGARGPISPNTKESFLGMMELDFARLVEGTKNGATLSLKLPLSKRNKRSHVTGTIHIVVDRVAQAEKAKFCTIPYEPRLAYTALAQMLLQHDLRKASPALSVQSREILLIVASIWRISAQSSCIILFELATALFIEKRMETLPYYQIFFSPAMALTRVDTFTIKDTESFMTTLRGLHLVLNGRLSDMFTDRITKEQGDSVTTILVMYIKNSTLIPRQVAELITPIKTTIHNALEARFIQLHTTAESIGAKGAQGADLHSLVTLLTGDLQGLVDNLDGLLLERMHVPTMAAIVFYERLSLELDAYAADPEPDLDDAFALCRAVVKLRVAYESIDHRLADKFRITYWFIGAVRAWLAVTERKIHEWAQNAVAFDKFLPISPEEGILHSTSVIDLFTSFQQQVDFFVGIGWPDVRTERVFVSRLVEIFTEAIERYSNILRRRIIGDFEIAEIVKTASKEPLPIKSEPPATIGMKINFKMPKILSKKVQLGEDDVRVLSTACVKLNDLHHMPERLEYLVKRLPESSTGPIPDDEAAQNNPSLPPRKPNRDALPRPPLRITVVRGEYHPCVRPLATELCIAIYANGLELARTRRILQRVRPVWHESLHLVSGRGALEICLIHCLPEGQEYIMSRSVLDFPDTGGDQTVLLSPFGRVQLKVEVGQTDAVEFALERAKWVCAKAENAAIDDFVKTLCHDLRPRIKDCCKRHKRKVLADAFKAWVPTKLKMVNSSGFLGSMNGGSGAKTPPSVSDSSSVTNMDEEEVEMDLAPVLGFLNSNLRVMSSSMYDDLGNKVIRRIWDRFVRVCEGLLVPPLGEDGKDKKPWDEARVAWMRQAVEIFRDFFHSDGDGLPVPVLHTARYMQLTLTMEHYFYSKNHMRDFVAKYLQDVRVDGGDSSIAGNEGLGVGGVEGQPDGPEWALRLVKLWMPRGDSVDNILRAWIEMKAVILSAAETSSA</sequence>
<organism evidence="5 6">
    <name type="scientific">Synchytrium microbalum</name>
    <dbReference type="NCBI Taxonomy" id="1806994"/>
    <lineage>
        <taxon>Eukaryota</taxon>
        <taxon>Fungi</taxon>
        <taxon>Fungi incertae sedis</taxon>
        <taxon>Chytridiomycota</taxon>
        <taxon>Chytridiomycota incertae sedis</taxon>
        <taxon>Chytridiomycetes</taxon>
        <taxon>Synchytriales</taxon>
        <taxon>Synchytriaceae</taxon>
        <taxon>Synchytrium</taxon>
    </lineage>
</organism>
<dbReference type="InterPro" id="IPR014772">
    <property type="entry name" value="Munc13_dom-2"/>
</dbReference>
<dbReference type="Pfam" id="PF06292">
    <property type="entry name" value="MUN"/>
    <property type="match status" value="1"/>
</dbReference>
<feature type="domain" description="MHD2" evidence="4">
    <location>
        <begin position="1010"/>
        <end position="1126"/>
    </location>
</feature>
<dbReference type="Proteomes" id="UP000319731">
    <property type="component" value="Unassembled WGS sequence"/>
</dbReference>
<dbReference type="InterPro" id="IPR010439">
    <property type="entry name" value="MUN_dom"/>
</dbReference>
<keyword evidence="6" id="KW-1185">Reference proteome</keyword>
<feature type="region of interest" description="Disordered" evidence="1">
    <location>
        <begin position="56"/>
        <end position="86"/>
    </location>
</feature>
<dbReference type="InterPro" id="IPR052811">
    <property type="entry name" value="Glucose_resp_signaling"/>
</dbReference>
<feature type="compositionally biased region" description="Low complexity" evidence="1">
    <location>
        <begin position="64"/>
        <end position="76"/>
    </location>
</feature>
<dbReference type="SMART" id="SM00239">
    <property type="entry name" value="C2"/>
    <property type="match status" value="1"/>
</dbReference>
<dbReference type="Pfam" id="PF00168">
    <property type="entry name" value="C2"/>
    <property type="match status" value="1"/>
</dbReference>
<dbReference type="EMBL" id="QEAO01000041">
    <property type="protein sequence ID" value="TPX31652.1"/>
    <property type="molecule type" value="Genomic_DNA"/>
</dbReference>
<reference evidence="5 6" key="1">
    <citation type="journal article" date="2019" name="Sci. Rep.">
        <title>Comparative genomics of chytrid fungi reveal insights into the obligate biotrophic and pathogenic lifestyle of Synchytrium endobioticum.</title>
        <authorList>
            <person name="van de Vossenberg B.T.L.H."/>
            <person name="Warris S."/>
            <person name="Nguyen H.D.T."/>
            <person name="van Gent-Pelzer M.P.E."/>
            <person name="Joly D.L."/>
            <person name="van de Geest H.C."/>
            <person name="Bonants P.J.M."/>
            <person name="Smith D.S."/>
            <person name="Levesque C.A."/>
            <person name="van der Lee T.A.J."/>
        </authorList>
    </citation>
    <scope>NUCLEOTIDE SEQUENCE [LARGE SCALE GENOMIC DNA]</scope>
    <source>
        <strain evidence="5 6">JEL517</strain>
    </source>
</reference>
<dbReference type="InterPro" id="IPR014770">
    <property type="entry name" value="Munc13_1"/>
</dbReference>
<dbReference type="GeneID" id="42006302"/>
<evidence type="ECO:0000313" key="6">
    <source>
        <dbReference type="Proteomes" id="UP000319731"/>
    </source>
</evidence>
<evidence type="ECO:0000259" key="4">
    <source>
        <dbReference type="PROSITE" id="PS51259"/>
    </source>
</evidence>
<dbReference type="PROSITE" id="PS50004">
    <property type="entry name" value="C2"/>
    <property type="match status" value="1"/>
</dbReference>
<feature type="domain" description="MHD1" evidence="3">
    <location>
        <begin position="566"/>
        <end position="686"/>
    </location>
</feature>
<comment type="caution">
    <text evidence="5">The sequence shown here is derived from an EMBL/GenBank/DDBJ whole genome shotgun (WGS) entry which is preliminary data.</text>
</comment>
<protein>
    <recommendedName>
        <fullName evidence="7">C2 domain-containing protein</fullName>
    </recommendedName>
</protein>
<evidence type="ECO:0008006" key="7">
    <source>
        <dbReference type="Google" id="ProtNLM"/>
    </source>
</evidence>
<dbReference type="RefSeq" id="XP_031023026.1">
    <property type="nucleotide sequence ID" value="XM_031171005.1"/>
</dbReference>
<dbReference type="OrthoDB" id="2015333at2759"/>
<dbReference type="Gene3D" id="2.60.40.150">
    <property type="entry name" value="C2 domain"/>
    <property type="match status" value="1"/>
</dbReference>
<evidence type="ECO:0000313" key="5">
    <source>
        <dbReference type="EMBL" id="TPX31652.1"/>
    </source>
</evidence>
<proteinExistence type="predicted"/>
<dbReference type="PROSITE" id="PS51259">
    <property type="entry name" value="MHD2"/>
    <property type="match status" value="1"/>
</dbReference>
<evidence type="ECO:0000256" key="1">
    <source>
        <dbReference type="SAM" id="MobiDB-lite"/>
    </source>
</evidence>
<dbReference type="Gene3D" id="1.20.58.1100">
    <property type="match status" value="1"/>
</dbReference>
<dbReference type="STRING" id="1806994.A0A507BW03"/>
<feature type="region of interest" description="Disordered" evidence="1">
    <location>
        <begin position="774"/>
        <end position="800"/>
    </location>
</feature>
<accession>A0A507BW03</accession>
<dbReference type="PANTHER" id="PTHR47263">
    <property type="entry name" value="ADENYLATE CYCLASE ACTIVATION PROTEIN GIT1"/>
    <property type="match status" value="1"/>
</dbReference>
<feature type="domain" description="C2" evidence="2">
    <location>
        <begin position="163"/>
        <end position="288"/>
    </location>
</feature>
<name>A0A507BW03_9FUNG</name>
<dbReference type="PROSITE" id="PS51258">
    <property type="entry name" value="MHD1"/>
    <property type="match status" value="1"/>
</dbReference>
<evidence type="ECO:0000259" key="2">
    <source>
        <dbReference type="PROSITE" id="PS50004"/>
    </source>
</evidence>
<dbReference type="PANTHER" id="PTHR47263:SF1">
    <property type="entry name" value="C2 DOMAIN PROTEIN (AFU_ORTHOLOGUE AFUA_7G02350)"/>
    <property type="match status" value="1"/>
</dbReference>
<dbReference type="SUPFAM" id="SSF49562">
    <property type="entry name" value="C2 domain (Calcium/lipid-binding domain, CaLB)"/>
    <property type="match status" value="1"/>
</dbReference>
<dbReference type="InterPro" id="IPR000008">
    <property type="entry name" value="C2_dom"/>
</dbReference>
<dbReference type="AlphaFoldDB" id="A0A507BW03"/>
<dbReference type="InterPro" id="IPR035892">
    <property type="entry name" value="C2_domain_sf"/>
</dbReference>
<evidence type="ECO:0000259" key="3">
    <source>
        <dbReference type="PROSITE" id="PS51258"/>
    </source>
</evidence>
<dbReference type="Gene3D" id="1.10.357.50">
    <property type="match status" value="1"/>
</dbReference>
<gene>
    <name evidence="5" type="ORF">SmJEL517_g05077</name>
</gene>